<keyword evidence="3" id="KW-0238">DNA-binding</keyword>
<evidence type="ECO:0000313" key="4">
    <source>
        <dbReference type="Proteomes" id="UP001354971"/>
    </source>
</evidence>
<comment type="caution">
    <text evidence="3">The sequence shown here is derived from an EMBL/GenBank/DDBJ whole genome shotgun (WGS) entry which is preliminary data.</text>
</comment>
<name>A0ABU7LSH4_9PROT</name>
<feature type="domain" description="HTH LytTR-type" evidence="2">
    <location>
        <begin position="176"/>
        <end position="261"/>
    </location>
</feature>
<proteinExistence type="predicted"/>
<gene>
    <name evidence="3" type="ORF">V0U79_09185</name>
</gene>
<dbReference type="Proteomes" id="UP001354971">
    <property type="component" value="Unassembled WGS sequence"/>
</dbReference>
<keyword evidence="1" id="KW-0812">Transmembrane</keyword>
<evidence type="ECO:0000313" key="3">
    <source>
        <dbReference type="EMBL" id="MEE2526539.1"/>
    </source>
</evidence>
<evidence type="ECO:0000256" key="1">
    <source>
        <dbReference type="SAM" id="Phobius"/>
    </source>
</evidence>
<dbReference type="InterPro" id="IPR007492">
    <property type="entry name" value="LytTR_DNA-bd_dom"/>
</dbReference>
<feature type="transmembrane region" description="Helical" evidence="1">
    <location>
        <begin position="87"/>
        <end position="107"/>
    </location>
</feature>
<dbReference type="EMBL" id="JAZDRP010000005">
    <property type="protein sequence ID" value="MEE2526539.1"/>
    <property type="molecule type" value="Genomic_DNA"/>
</dbReference>
<dbReference type="GO" id="GO:0003677">
    <property type="term" value="F:DNA binding"/>
    <property type="evidence" value="ECO:0007669"/>
    <property type="project" value="UniProtKB-KW"/>
</dbReference>
<feature type="transmembrane region" description="Helical" evidence="1">
    <location>
        <begin position="23"/>
        <end position="43"/>
    </location>
</feature>
<accession>A0ABU7LSH4</accession>
<feature type="transmembrane region" description="Helical" evidence="1">
    <location>
        <begin position="55"/>
        <end position="75"/>
    </location>
</feature>
<dbReference type="Pfam" id="PF04397">
    <property type="entry name" value="LytTR"/>
    <property type="match status" value="1"/>
</dbReference>
<evidence type="ECO:0000259" key="2">
    <source>
        <dbReference type="PROSITE" id="PS50930"/>
    </source>
</evidence>
<sequence length="271" mass="30862">MSRSDVNSPVATLHRQTVWHHDVGLLTAVWLFMTAVYVIGGAYDTDDFGLWHRLVFWLLVAGLLVFQPAFLERLFSRFTPVSRIGGWISAFCAVLVAIPLASLEIHLLKSTPLLPRDPDPWIEFIPFIAAPVVTVSGFVLFLRFAWEQRFLEPRGQRQDTAGVARDPDALIGAETLYVRAQDHYLEIRRETGRRFVRGRLADIADNGTAFGLSPHRSWWVADRAVEGYFRAGRDIRLVLVDGTQLPVGRAKVEEVRHRGWMKNRIEPHRQA</sequence>
<dbReference type="Gene3D" id="2.40.50.1020">
    <property type="entry name" value="LytTr DNA-binding domain"/>
    <property type="match status" value="1"/>
</dbReference>
<dbReference type="PROSITE" id="PS50930">
    <property type="entry name" value="HTH_LYTTR"/>
    <property type="match status" value="1"/>
</dbReference>
<reference evidence="3 4" key="1">
    <citation type="submission" date="2024-01" db="EMBL/GenBank/DDBJ databases">
        <title>Hyphobacterium bacterium isolated from marine sediment.</title>
        <authorList>
            <person name="Zhao S."/>
        </authorList>
    </citation>
    <scope>NUCLEOTIDE SEQUENCE [LARGE SCALE GENOMIC DNA]</scope>
    <source>
        <strain evidence="4">HN65</strain>
    </source>
</reference>
<protein>
    <submittedName>
        <fullName evidence="3">LytTR family DNA-binding domain-containing protein</fullName>
    </submittedName>
</protein>
<feature type="transmembrane region" description="Helical" evidence="1">
    <location>
        <begin position="127"/>
        <end position="146"/>
    </location>
</feature>
<dbReference type="SMART" id="SM00850">
    <property type="entry name" value="LytTR"/>
    <property type="match status" value="1"/>
</dbReference>
<organism evidence="3 4">
    <name type="scientific">Hyphobacterium lacteum</name>
    <dbReference type="NCBI Taxonomy" id="3116575"/>
    <lineage>
        <taxon>Bacteria</taxon>
        <taxon>Pseudomonadati</taxon>
        <taxon>Pseudomonadota</taxon>
        <taxon>Alphaproteobacteria</taxon>
        <taxon>Maricaulales</taxon>
        <taxon>Maricaulaceae</taxon>
        <taxon>Hyphobacterium</taxon>
    </lineage>
</organism>
<keyword evidence="1" id="KW-1133">Transmembrane helix</keyword>
<keyword evidence="1" id="KW-0472">Membrane</keyword>
<dbReference type="RefSeq" id="WP_330199202.1">
    <property type="nucleotide sequence ID" value="NZ_JAZDRP010000005.1"/>
</dbReference>
<keyword evidence="4" id="KW-1185">Reference proteome</keyword>